<dbReference type="Proteomes" id="UP000050430">
    <property type="component" value="Unassembled WGS sequence"/>
</dbReference>
<dbReference type="GO" id="GO:0032259">
    <property type="term" value="P:methylation"/>
    <property type="evidence" value="ECO:0007669"/>
    <property type="project" value="UniProtKB-KW"/>
</dbReference>
<evidence type="ECO:0000313" key="8">
    <source>
        <dbReference type="Proteomes" id="UP000050430"/>
    </source>
</evidence>
<dbReference type="GO" id="GO:0000234">
    <property type="term" value="F:phosphoethanolamine N-methyltransferase activity"/>
    <property type="evidence" value="ECO:0007669"/>
    <property type="project" value="UniProtKB-EC"/>
</dbReference>
<keyword evidence="3 7" id="KW-0808">Transferase</keyword>
<evidence type="ECO:0000256" key="1">
    <source>
        <dbReference type="ARBA" id="ARBA00005189"/>
    </source>
</evidence>
<protein>
    <submittedName>
        <fullName evidence="7">SAM-dependent methyltransferase</fullName>
    </submittedName>
</protein>
<dbReference type="STRING" id="229920.ADM99_03425"/>
<comment type="catalytic activity">
    <reaction evidence="5">
        <text>phosphoethanolamine + S-adenosyl-L-methionine = N-methylethanolamine phosphate + S-adenosyl-L-homocysteine + H(+)</text>
        <dbReference type="Rhea" id="RHEA:20365"/>
        <dbReference type="ChEBI" id="CHEBI:15378"/>
        <dbReference type="ChEBI" id="CHEBI:57781"/>
        <dbReference type="ChEBI" id="CHEBI:57856"/>
        <dbReference type="ChEBI" id="CHEBI:58190"/>
        <dbReference type="ChEBI" id="CHEBI:59789"/>
        <dbReference type="EC" id="2.1.1.103"/>
    </reaction>
    <physiologicalReaction direction="left-to-right" evidence="5">
        <dbReference type="Rhea" id="RHEA:20366"/>
    </physiologicalReaction>
</comment>
<comment type="pathway">
    <text evidence="1">Lipid metabolism.</text>
</comment>
<dbReference type="AlphaFoldDB" id="A0A0P6X1L4"/>
<dbReference type="Gene3D" id="3.40.50.150">
    <property type="entry name" value="Vaccinia Virus protein VP39"/>
    <property type="match status" value="1"/>
</dbReference>
<proteinExistence type="predicted"/>
<evidence type="ECO:0000256" key="3">
    <source>
        <dbReference type="ARBA" id="ARBA00022679"/>
    </source>
</evidence>
<name>A0A0P6X1L4_9CHLR</name>
<feature type="domain" description="Methyltransferase" evidence="6">
    <location>
        <begin position="71"/>
        <end position="165"/>
    </location>
</feature>
<dbReference type="InterPro" id="IPR041698">
    <property type="entry name" value="Methyltransf_25"/>
</dbReference>
<evidence type="ECO:0000256" key="4">
    <source>
        <dbReference type="ARBA" id="ARBA00025707"/>
    </source>
</evidence>
<dbReference type="Pfam" id="PF13649">
    <property type="entry name" value="Methyltransf_25"/>
    <property type="match status" value="1"/>
</dbReference>
<evidence type="ECO:0000313" key="7">
    <source>
        <dbReference type="EMBL" id="KPL73284.1"/>
    </source>
</evidence>
<dbReference type="OrthoDB" id="5522265at2"/>
<comment type="pathway">
    <text evidence="4">Phospholipid metabolism.</text>
</comment>
<dbReference type="PANTHER" id="PTHR44307">
    <property type="entry name" value="PHOSPHOETHANOLAMINE METHYLTRANSFERASE"/>
    <property type="match status" value="1"/>
</dbReference>
<keyword evidence="8" id="KW-1185">Reference proteome</keyword>
<organism evidence="7 8">
    <name type="scientific">Leptolinea tardivitalis</name>
    <dbReference type="NCBI Taxonomy" id="229920"/>
    <lineage>
        <taxon>Bacteria</taxon>
        <taxon>Bacillati</taxon>
        <taxon>Chloroflexota</taxon>
        <taxon>Anaerolineae</taxon>
        <taxon>Anaerolineales</taxon>
        <taxon>Anaerolineaceae</taxon>
        <taxon>Leptolinea</taxon>
    </lineage>
</organism>
<evidence type="ECO:0000259" key="6">
    <source>
        <dbReference type="Pfam" id="PF13649"/>
    </source>
</evidence>
<reference evidence="7 8" key="1">
    <citation type="submission" date="2015-07" db="EMBL/GenBank/DDBJ databases">
        <title>Genome sequence of Leptolinea tardivitalis DSM 16556.</title>
        <authorList>
            <person name="Hemp J."/>
            <person name="Ward L.M."/>
            <person name="Pace L.A."/>
            <person name="Fischer W.W."/>
        </authorList>
    </citation>
    <scope>NUCLEOTIDE SEQUENCE [LARGE SCALE GENOMIC DNA]</scope>
    <source>
        <strain evidence="7 8">YMTK-2</strain>
    </source>
</reference>
<evidence type="ECO:0000256" key="5">
    <source>
        <dbReference type="ARBA" id="ARBA00047622"/>
    </source>
</evidence>
<comment type="caution">
    <text evidence="7">The sequence shown here is derived from an EMBL/GenBank/DDBJ whole genome shotgun (WGS) entry which is preliminary data.</text>
</comment>
<dbReference type="Gene3D" id="2.20.25.110">
    <property type="entry name" value="S-adenosyl-L-methionine-dependent methyltransferases"/>
    <property type="match status" value="1"/>
</dbReference>
<sequence>MFNELSRIVSRPEPYEFYTAADLWTDEYTSQQMLACHLDDSTDLSSRRFSFIDQSVDWIIRYFDLQPGDSVADFGCGPGHYTSRLARKNMNVTGIDFSQRSIDYARKAAEKEGLTTRYITQNYLEYQSSDYYNLIMMIYCDFCALSPEQRSIMLKKFSHHLKTGGHVLLDAYTLNAYHNREESSRFERNLLYGFWSPNEYFGFLNVFKYDQEKVILDKYTIIEADRTRTIYNWLQYFSIPEIKKEFSDNGLEIECVLNDVAGTPFSDDSFEMAVIAVQK</sequence>
<accession>A0A0P6X1L4</accession>
<gene>
    <name evidence="7" type="ORF">ADM99_03425</name>
</gene>
<dbReference type="CDD" id="cd02440">
    <property type="entry name" value="AdoMet_MTases"/>
    <property type="match status" value="1"/>
</dbReference>
<dbReference type="SUPFAM" id="SSF53335">
    <property type="entry name" value="S-adenosyl-L-methionine-dependent methyltransferases"/>
    <property type="match status" value="1"/>
</dbReference>
<dbReference type="PATRIC" id="fig|229920.5.peg.2314"/>
<dbReference type="RefSeq" id="WP_062421691.1">
    <property type="nucleotide sequence ID" value="NZ_BBYA01000009.1"/>
</dbReference>
<keyword evidence="2 7" id="KW-0489">Methyltransferase</keyword>
<dbReference type="EMBL" id="LGCK01000006">
    <property type="protein sequence ID" value="KPL73284.1"/>
    <property type="molecule type" value="Genomic_DNA"/>
</dbReference>
<dbReference type="InterPro" id="IPR029063">
    <property type="entry name" value="SAM-dependent_MTases_sf"/>
</dbReference>
<evidence type="ECO:0000256" key="2">
    <source>
        <dbReference type="ARBA" id="ARBA00022603"/>
    </source>
</evidence>
<dbReference type="PANTHER" id="PTHR44307:SF2">
    <property type="entry name" value="PHOSPHOETHANOLAMINE METHYLTRANSFERASE ISOFORM X1"/>
    <property type="match status" value="1"/>
</dbReference>